<feature type="active site" evidence="1">
    <location>
        <position position="346"/>
    </location>
</feature>
<keyword evidence="1" id="KW-0378">Hydrolase</keyword>
<organism evidence="4 5">
    <name type="scientific">Actinoallomurus iriomotensis</name>
    <dbReference type="NCBI Taxonomy" id="478107"/>
    <lineage>
        <taxon>Bacteria</taxon>
        <taxon>Bacillati</taxon>
        <taxon>Actinomycetota</taxon>
        <taxon>Actinomycetes</taxon>
        <taxon>Streptosporangiales</taxon>
        <taxon>Thermomonosporaceae</taxon>
        <taxon>Actinoallomurus</taxon>
    </lineage>
</organism>
<proteinExistence type="predicted"/>
<feature type="compositionally biased region" description="Basic and acidic residues" evidence="2">
    <location>
        <begin position="59"/>
        <end position="93"/>
    </location>
</feature>
<dbReference type="Proteomes" id="UP001165135">
    <property type="component" value="Unassembled WGS sequence"/>
</dbReference>
<evidence type="ECO:0000313" key="5">
    <source>
        <dbReference type="Proteomes" id="UP001165135"/>
    </source>
</evidence>
<evidence type="ECO:0000313" key="4">
    <source>
        <dbReference type="EMBL" id="GLY74114.1"/>
    </source>
</evidence>
<protein>
    <recommendedName>
        <fullName evidence="3">Calpain catalytic domain-containing protein</fullName>
    </recommendedName>
</protein>
<evidence type="ECO:0000256" key="1">
    <source>
        <dbReference type="PROSITE-ProRule" id="PRU00239"/>
    </source>
</evidence>
<keyword evidence="1" id="KW-0788">Thiol protease</keyword>
<dbReference type="SUPFAM" id="SSF54001">
    <property type="entry name" value="Cysteine proteinases"/>
    <property type="match status" value="1"/>
</dbReference>
<dbReference type="InterPro" id="IPR038765">
    <property type="entry name" value="Papain-like_cys_pep_sf"/>
</dbReference>
<dbReference type="InterPro" id="IPR001300">
    <property type="entry name" value="Peptidase_C2_calpain_cat"/>
</dbReference>
<dbReference type="GO" id="GO:0006508">
    <property type="term" value="P:proteolysis"/>
    <property type="evidence" value="ECO:0007669"/>
    <property type="project" value="UniProtKB-KW"/>
</dbReference>
<accession>A0A9W6REH3</accession>
<dbReference type="RefSeq" id="WP_285619797.1">
    <property type="nucleotide sequence ID" value="NZ_BSTJ01000002.1"/>
</dbReference>
<feature type="domain" description="Calpain catalytic" evidence="3">
    <location>
        <begin position="95"/>
        <end position="354"/>
    </location>
</feature>
<feature type="active site" evidence="1">
    <location>
        <position position="127"/>
    </location>
</feature>
<dbReference type="GO" id="GO:0004198">
    <property type="term" value="F:calcium-dependent cysteine-type endopeptidase activity"/>
    <property type="evidence" value="ECO:0007669"/>
    <property type="project" value="InterPro"/>
</dbReference>
<dbReference type="AlphaFoldDB" id="A0A9W6REH3"/>
<dbReference type="Pfam" id="PF00648">
    <property type="entry name" value="Peptidase_C2"/>
    <property type="match status" value="1"/>
</dbReference>
<gene>
    <name evidence="4" type="ORF">Airi01_023810</name>
</gene>
<feature type="compositionally biased region" description="Acidic residues" evidence="2">
    <location>
        <begin position="1"/>
        <end position="20"/>
    </location>
</feature>
<sequence>MELGEADDGELSDSDADTQTEDVQSRTITGDGLPDDNVRAAVLEDAVVERGLLDRLKQAASKLDRSDVPHELSETVDRPDFQDPGEKPERVPDRYSTPLERPDGTRTPLFDGVPVREQTKQGVLGDCGIIATLGAVAGHRPDAIRECVREGNDGNYQVCLHEAKYSMSRMRYEPTGRTINLVVTPELPIHDDEPERPSFADAGGVGAAWAPVLEKAIAGVDQTWSDGRREKWGERWKVQGGGRDLPTGYVRLNQGSNPSDRAELLTQLTGSPARTFELPTGYDLNGRSADRQLIEEFRARLAEHKPILVGTRSRDAGESSLVKEMHPSHAYEVTAIDDQGKIHLRNPWNRRHSEPLTVEEFRDGVRPYYSTLE</sequence>
<dbReference type="EMBL" id="BSTJ01000002">
    <property type="protein sequence ID" value="GLY74114.1"/>
    <property type="molecule type" value="Genomic_DNA"/>
</dbReference>
<dbReference type="PROSITE" id="PS50203">
    <property type="entry name" value="CALPAIN_CAT"/>
    <property type="match status" value="1"/>
</dbReference>
<feature type="region of interest" description="Disordered" evidence="2">
    <location>
        <begin position="1"/>
        <end position="37"/>
    </location>
</feature>
<comment type="caution">
    <text evidence="4">The sequence shown here is derived from an EMBL/GenBank/DDBJ whole genome shotgun (WGS) entry which is preliminary data.</text>
</comment>
<feature type="active site" evidence="1">
    <location>
        <position position="329"/>
    </location>
</feature>
<reference evidence="4" key="1">
    <citation type="submission" date="2023-03" db="EMBL/GenBank/DDBJ databases">
        <title>Actinoallomurus iriomotensis NBRC 103681.</title>
        <authorList>
            <person name="Ichikawa N."/>
            <person name="Sato H."/>
            <person name="Tonouchi N."/>
        </authorList>
    </citation>
    <scope>NUCLEOTIDE SEQUENCE</scope>
    <source>
        <strain evidence="4">NBRC 103681</strain>
    </source>
</reference>
<feature type="region of interest" description="Disordered" evidence="2">
    <location>
        <begin position="59"/>
        <end position="111"/>
    </location>
</feature>
<keyword evidence="1" id="KW-0645">Protease</keyword>
<evidence type="ECO:0000256" key="2">
    <source>
        <dbReference type="SAM" id="MobiDB-lite"/>
    </source>
</evidence>
<evidence type="ECO:0000259" key="3">
    <source>
        <dbReference type="PROSITE" id="PS50203"/>
    </source>
</evidence>
<name>A0A9W6REH3_9ACTN</name>